<dbReference type="EMBL" id="JAGRRH010000012">
    <property type="protein sequence ID" value="KAG7362217.1"/>
    <property type="molecule type" value="Genomic_DNA"/>
</dbReference>
<reference evidence="2" key="2">
    <citation type="submission" date="2021-04" db="EMBL/GenBank/DDBJ databases">
        <authorList>
            <person name="Podell S."/>
        </authorList>
    </citation>
    <scope>NUCLEOTIDE SEQUENCE</scope>
    <source>
        <strain evidence="2">Hildebrandi</strain>
    </source>
</reference>
<accession>A0A9K3PWC5</accession>
<feature type="region of interest" description="Disordered" evidence="1">
    <location>
        <begin position="121"/>
        <end position="143"/>
    </location>
</feature>
<reference evidence="2" key="1">
    <citation type="journal article" date="2021" name="Sci. Rep.">
        <title>Diploid genomic architecture of Nitzschia inconspicua, an elite biomass production diatom.</title>
        <authorList>
            <person name="Oliver A."/>
            <person name="Podell S."/>
            <person name="Pinowska A."/>
            <person name="Traller J.C."/>
            <person name="Smith S.R."/>
            <person name="McClure R."/>
            <person name="Beliaev A."/>
            <person name="Bohutskyi P."/>
            <person name="Hill E.A."/>
            <person name="Rabines A."/>
            <person name="Zheng H."/>
            <person name="Allen L.Z."/>
            <person name="Kuo A."/>
            <person name="Grigoriev I.V."/>
            <person name="Allen A.E."/>
            <person name="Hazlebeck D."/>
            <person name="Allen E.E."/>
        </authorList>
    </citation>
    <scope>NUCLEOTIDE SEQUENCE</scope>
    <source>
        <strain evidence="2">Hildebrandi</strain>
    </source>
</reference>
<dbReference type="OrthoDB" id="45268at2759"/>
<evidence type="ECO:0000313" key="2">
    <source>
        <dbReference type="EMBL" id="KAG7362217.1"/>
    </source>
</evidence>
<keyword evidence="3" id="KW-1185">Reference proteome</keyword>
<gene>
    <name evidence="2" type="ORF">IV203_025883</name>
</gene>
<sequence>MIASSSSSIKMAARQKLLVSAYLFCTLFLSVVGFQQHHGSIPSLSHLQMYLTDAKETCGDDPIANERELFLADRRIFFSKAMGGSALVAGSFWAGFPANSQAKSYSENARNLERINSGDFSGGASFNNNPTTESGKKRRAMTGCKTPIAREEAAKVILKQKSLGEKECNTMVMGGDTEFMLQALRNLDCPTCPYGIASSRSK</sequence>
<name>A0A9K3PWC5_9STRA</name>
<comment type="caution">
    <text evidence="2">The sequence shown here is derived from an EMBL/GenBank/DDBJ whole genome shotgun (WGS) entry which is preliminary data.</text>
</comment>
<protein>
    <submittedName>
        <fullName evidence="2">Uncharacterized protein</fullName>
    </submittedName>
</protein>
<organism evidence="2 3">
    <name type="scientific">Nitzschia inconspicua</name>
    <dbReference type="NCBI Taxonomy" id="303405"/>
    <lineage>
        <taxon>Eukaryota</taxon>
        <taxon>Sar</taxon>
        <taxon>Stramenopiles</taxon>
        <taxon>Ochrophyta</taxon>
        <taxon>Bacillariophyta</taxon>
        <taxon>Bacillariophyceae</taxon>
        <taxon>Bacillariophycidae</taxon>
        <taxon>Bacillariales</taxon>
        <taxon>Bacillariaceae</taxon>
        <taxon>Nitzschia</taxon>
    </lineage>
</organism>
<dbReference type="Proteomes" id="UP000693970">
    <property type="component" value="Unassembled WGS sequence"/>
</dbReference>
<dbReference type="AlphaFoldDB" id="A0A9K3PWC5"/>
<evidence type="ECO:0000313" key="3">
    <source>
        <dbReference type="Proteomes" id="UP000693970"/>
    </source>
</evidence>
<evidence type="ECO:0000256" key="1">
    <source>
        <dbReference type="SAM" id="MobiDB-lite"/>
    </source>
</evidence>
<proteinExistence type="predicted"/>
<feature type="compositionally biased region" description="Polar residues" evidence="1">
    <location>
        <begin position="124"/>
        <end position="133"/>
    </location>
</feature>